<geneLocation type="organellar chromatophore" evidence="1"/>
<name>B1X499_PAUCH</name>
<sequence>MKARVFLLAILATALILFSLGLGGWWIVLQSSPLRFQAKELYLPANANFIPRNGFMSFHLLTNPDWPSSYGRSITQVRERRHVGETIDGIRNNLFLLAGLDYPNELASWIGSETSFAILTPPEDKIVNNWLLVLSSRDVESTRRFLQRFWESRRVVGTNLKISNYRGMGLISGEVALSGKTHKKLATAWTDNGLLLIGSNLSVLEDALEVSQVEELSQAFDPNLLNSIKHLKKGVALFTAQPQAMSSLLSFPEFVTNEENSAGLVSALLPINHQLVINSLFHVVKPLNITPQATDHLLKDIGGNLQSLALINDSKRLMNLESEKNYSWILSLSSAFQLFKEPFIATILKANSAPLLWAQLNEGWLVGTSNYDPDPTAITNDLKEKELIETSLLINDIPTQVWTHLEAKDSKIGDNQLKVSLVAARQESVTNAWWGQNLSVFQELSKKKSPLLIKQLEALDNPEAPYRLAVTAQPAQKLLDQWNPWRQLQALSKQPLTPIVKGLSFSLSDEPNDSENNIQMRLKSYLFFR</sequence>
<evidence type="ECO:0008006" key="2">
    <source>
        <dbReference type="Google" id="ProtNLM"/>
    </source>
</evidence>
<organism evidence="1">
    <name type="scientific">Paulinella chromatophora</name>
    <dbReference type="NCBI Taxonomy" id="39717"/>
    <lineage>
        <taxon>Eukaryota</taxon>
        <taxon>Sar</taxon>
        <taxon>Rhizaria</taxon>
        <taxon>Cercozoa</taxon>
        <taxon>Imbricatea</taxon>
        <taxon>Silicofilosea</taxon>
        <taxon>Euglyphida</taxon>
        <taxon>Paulinellidae</taxon>
        <taxon>Paulinella</taxon>
    </lineage>
</organism>
<reference evidence="1" key="1">
    <citation type="submission" date="2007-08" db="EMBL/GenBank/DDBJ databases">
        <authorList>
            <person name="Gloeckner G."/>
            <person name="Nowack E."/>
            <person name="Melkonian M."/>
        </authorList>
    </citation>
    <scope>NUCLEOTIDE SEQUENCE</scope>
</reference>
<dbReference type="Pfam" id="PF11832">
    <property type="entry name" value="DUF3352"/>
    <property type="match status" value="1"/>
</dbReference>
<keyword evidence="1" id="KW-0934">Plastid</keyword>
<dbReference type="AlphaFoldDB" id="B1X499"/>
<reference evidence="1" key="2">
    <citation type="journal article" date="2008" name="Curr. Biol.">
        <title>Chromatophore genome sequence of Paulinella sheds light on acquisition of photosynthesis by eukaryotes.</title>
        <authorList>
            <person name="Nowack E.C.M."/>
            <person name="Melkonian M."/>
            <person name="Gloeckner G."/>
        </authorList>
    </citation>
    <scope>NUCLEOTIDE SEQUENCE [LARGE SCALE GENOMIC DNA]</scope>
</reference>
<accession>B1X499</accession>
<dbReference type="InterPro" id="IPR021787">
    <property type="entry name" value="DUF3352"/>
</dbReference>
<dbReference type="RefSeq" id="YP_002048978.1">
    <property type="nucleotide sequence ID" value="NC_011087.1"/>
</dbReference>
<dbReference type="EMBL" id="CP000815">
    <property type="protein sequence ID" value="ACB42768.1"/>
    <property type="molecule type" value="Genomic_DNA"/>
</dbReference>
<evidence type="ECO:0000313" key="1">
    <source>
        <dbReference type="EMBL" id="ACB42768.1"/>
    </source>
</evidence>
<dbReference type="GeneID" id="6481169"/>
<gene>
    <name evidence="1" type="ordered locus">PCC_0327</name>
</gene>
<proteinExistence type="predicted"/>
<protein>
    <recommendedName>
        <fullName evidence="2">DUF3352 domain-containing protein</fullName>
    </recommendedName>
</protein>